<dbReference type="InterPro" id="IPR010998">
    <property type="entry name" value="Integrase_recombinase_N"/>
</dbReference>
<dbReference type="PANTHER" id="PTHR30349:SF81">
    <property type="entry name" value="TYROSINE RECOMBINASE XERC"/>
    <property type="match status" value="1"/>
</dbReference>
<evidence type="ECO:0000259" key="7">
    <source>
        <dbReference type="PROSITE" id="PS51900"/>
    </source>
</evidence>
<keyword evidence="9" id="KW-1185">Reference proteome</keyword>
<evidence type="ECO:0000256" key="3">
    <source>
        <dbReference type="ARBA" id="ARBA00023125"/>
    </source>
</evidence>
<reference evidence="8 9" key="1">
    <citation type="journal article" date="2018" name="Syst. Appl. Microbiol.">
        <title>Abditibacterium utsteinense sp. nov., the first cultivated member of candidate phylum FBP, isolated from ice-free Antarctic soil samples.</title>
        <authorList>
            <person name="Tahon G."/>
            <person name="Tytgat B."/>
            <person name="Lebbe L."/>
            <person name="Carlier A."/>
            <person name="Willems A."/>
        </authorList>
    </citation>
    <scope>NUCLEOTIDE SEQUENCE [LARGE SCALE GENOMIC DNA]</scope>
    <source>
        <strain evidence="8 9">LMG 29911</strain>
    </source>
</reference>
<dbReference type="GO" id="GO:0007059">
    <property type="term" value="P:chromosome segregation"/>
    <property type="evidence" value="ECO:0007669"/>
    <property type="project" value="UniProtKB-KW"/>
</dbReference>
<dbReference type="Proteomes" id="UP000237684">
    <property type="component" value="Unassembled WGS sequence"/>
</dbReference>
<evidence type="ECO:0000313" key="9">
    <source>
        <dbReference type="Proteomes" id="UP000237684"/>
    </source>
</evidence>
<protein>
    <submittedName>
        <fullName evidence="8">Integrase/recombinase XerD</fullName>
    </submittedName>
</protein>
<organism evidence="8 9">
    <name type="scientific">Abditibacterium utsteinense</name>
    <dbReference type="NCBI Taxonomy" id="1960156"/>
    <lineage>
        <taxon>Bacteria</taxon>
        <taxon>Pseudomonadati</taxon>
        <taxon>Abditibacteriota</taxon>
        <taxon>Abditibacteriia</taxon>
        <taxon>Abditibacteriales</taxon>
        <taxon>Abditibacteriaceae</taxon>
        <taxon>Abditibacterium</taxon>
    </lineage>
</organism>
<evidence type="ECO:0000313" key="8">
    <source>
        <dbReference type="EMBL" id="PQV65342.1"/>
    </source>
</evidence>
<name>A0A2S8SX15_9BACT</name>
<dbReference type="InterPro" id="IPR050090">
    <property type="entry name" value="Tyrosine_recombinase_XerCD"/>
</dbReference>
<evidence type="ECO:0000256" key="1">
    <source>
        <dbReference type="ARBA" id="ARBA00022829"/>
    </source>
</evidence>
<dbReference type="OrthoDB" id="283809at2"/>
<evidence type="ECO:0000256" key="4">
    <source>
        <dbReference type="ARBA" id="ARBA00023172"/>
    </source>
</evidence>
<dbReference type="Pfam" id="PF00589">
    <property type="entry name" value="Phage_integrase"/>
    <property type="match status" value="1"/>
</dbReference>
<dbReference type="GO" id="GO:0015074">
    <property type="term" value="P:DNA integration"/>
    <property type="evidence" value="ECO:0007669"/>
    <property type="project" value="UniProtKB-KW"/>
</dbReference>
<keyword evidence="2" id="KW-0229">DNA integration</keyword>
<proteinExistence type="predicted"/>
<dbReference type="InParanoid" id="A0A2S8SX15"/>
<dbReference type="InterPro" id="IPR011010">
    <property type="entry name" value="DNA_brk_join_enz"/>
</dbReference>
<dbReference type="EMBL" id="NIGF01000001">
    <property type="protein sequence ID" value="PQV65342.1"/>
    <property type="molecule type" value="Genomic_DNA"/>
</dbReference>
<dbReference type="GO" id="GO:0006310">
    <property type="term" value="P:DNA recombination"/>
    <property type="evidence" value="ECO:0007669"/>
    <property type="project" value="UniProtKB-KW"/>
</dbReference>
<dbReference type="InterPro" id="IPR004107">
    <property type="entry name" value="Integrase_SAM-like_N"/>
</dbReference>
<keyword evidence="3 5" id="KW-0238">DNA-binding</keyword>
<dbReference type="Gene3D" id="1.10.443.10">
    <property type="entry name" value="Intergrase catalytic core"/>
    <property type="match status" value="1"/>
</dbReference>
<dbReference type="AlphaFoldDB" id="A0A2S8SX15"/>
<evidence type="ECO:0000259" key="6">
    <source>
        <dbReference type="PROSITE" id="PS51898"/>
    </source>
</evidence>
<dbReference type="PROSITE" id="PS51898">
    <property type="entry name" value="TYR_RECOMBINASE"/>
    <property type="match status" value="1"/>
</dbReference>
<dbReference type="InterPro" id="IPR044068">
    <property type="entry name" value="CB"/>
</dbReference>
<feature type="domain" description="Tyr recombinase" evidence="6">
    <location>
        <begin position="128"/>
        <end position="317"/>
    </location>
</feature>
<evidence type="ECO:0000256" key="5">
    <source>
        <dbReference type="PROSITE-ProRule" id="PRU01248"/>
    </source>
</evidence>
<accession>A0A2S8SX15</accession>
<keyword evidence="1" id="KW-0159">Chromosome partition</keyword>
<feature type="domain" description="Core-binding (CB)" evidence="7">
    <location>
        <begin position="16"/>
        <end position="104"/>
    </location>
</feature>
<dbReference type="PANTHER" id="PTHR30349">
    <property type="entry name" value="PHAGE INTEGRASE-RELATED"/>
    <property type="match status" value="1"/>
</dbReference>
<dbReference type="Pfam" id="PF02899">
    <property type="entry name" value="Phage_int_SAM_1"/>
    <property type="match status" value="1"/>
</dbReference>
<comment type="caution">
    <text evidence="8">The sequence shown here is derived from an EMBL/GenBank/DDBJ whole genome shotgun (WGS) entry which is preliminary data.</text>
</comment>
<dbReference type="PROSITE" id="PS51900">
    <property type="entry name" value="CB"/>
    <property type="match status" value="1"/>
</dbReference>
<dbReference type="RefSeq" id="WP_105482088.1">
    <property type="nucleotide sequence ID" value="NZ_NIGF01000001.1"/>
</dbReference>
<dbReference type="GO" id="GO:0003677">
    <property type="term" value="F:DNA binding"/>
    <property type="evidence" value="ECO:0007669"/>
    <property type="project" value="UniProtKB-UniRule"/>
</dbReference>
<dbReference type="InterPro" id="IPR002104">
    <property type="entry name" value="Integrase_catalytic"/>
</dbReference>
<keyword evidence="4" id="KW-0233">DNA recombination</keyword>
<dbReference type="Gene3D" id="1.10.150.130">
    <property type="match status" value="1"/>
</dbReference>
<evidence type="ECO:0000256" key="2">
    <source>
        <dbReference type="ARBA" id="ARBA00022908"/>
    </source>
</evidence>
<dbReference type="InterPro" id="IPR013762">
    <property type="entry name" value="Integrase-like_cat_sf"/>
</dbReference>
<dbReference type="SUPFAM" id="SSF56349">
    <property type="entry name" value="DNA breaking-rejoining enzymes"/>
    <property type="match status" value="1"/>
</dbReference>
<sequence length="323" mass="35920">MSTEIVKPEILEAEIVNAMDPLDAFEWFLQIDVANGDATRDTVVAYRREVDKYLRWCERNGIEALYASRDDIEKFRESLKNRGIAVTTRQMKLSIVRRFYDAAIRHELISKNPAAGVRAGKDLTRPEDKIKSLELGGLSQLVAAIPGDTLAGARDRAIVGLMALHGLRRIEVHRLNHEDLHNVDDGEPFLEVEGKGSKKRRVYLRSDTLAVLQAYSHAKFAAKMPTSGSFFVAHGNNGRGNRLSRQALNVIVDKHLTSATLKRSGVSCHALRHTFGTLSVAGGAKIEHLRDAMGHSKIDTTSIYVRAVEKAKNNPSNYIDVEI</sequence>
<gene>
    <name evidence="8" type="ORF">B1R32_10181</name>
</gene>